<accession>A0A431VIC2</accession>
<comment type="caution">
    <text evidence="1">The sequence shown here is derived from an EMBL/GenBank/DDBJ whole genome shotgun (WGS) entry which is preliminary data.</text>
</comment>
<dbReference type="Proteomes" id="UP000277007">
    <property type="component" value="Unassembled WGS sequence"/>
</dbReference>
<reference evidence="1 2" key="1">
    <citation type="submission" date="2018-12" db="EMBL/GenBank/DDBJ databases">
        <authorList>
            <person name="Yang Y."/>
        </authorList>
    </citation>
    <scope>NUCLEOTIDE SEQUENCE [LARGE SCALE GENOMIC DNA]</scope>
    <source>
        <strain evidence="1 2">L-25-5w-1</strain>
    </source>
</reference>
<dbReference type="RefSeq" id="WP_126615269.1">
    <property type="nucleotide sequence ID" value="NZ_JBHUCY010000033.1"/>
</dbReference>
<dbReference type="OrthoDB" id="7305207at2"/>
<evidence type="ECO:0000313" key="1">
    <source>
        <dbReference type="EMBL" id="RTR20162.1"/>
    </source>
</evidence>
<name>A0A431VIC2_9PROT</name>
<dbReference type="AlphaFoldDB" id="A0A431VIC2"/>
<protein>
    <submittedName>
        <fullName evidence="1">Uncharacterized protein</fullName>
    </submittedName>
</protein>
<proteinExistence type="predicted"/>
<evidence type="ECO:0000313" key="2">
    <source>
        <dbReference type="Proteomes" id="UP000277007"/>
    </source>
</evidence>
<keyword evidence="2" id="KW-1185">Reference proteome</keyword>
<dbReference type="EMBL" id="RXMA01000009">
    <property type="protein sequence ID" value="RTR20162.1"/>
    <property type="molecule type" value="Genomic_DNA"/>
</dbReference>
<sequence>MSTPTADTPDALRALLDAYLRCPLDSARAALEQGLRAYQDGWIRARAGADAPPPVAAAPAATPATAAKPARPKFPIAAADLATLGKIADGWAATTADVSRWAWFEDRELVTLDPNPAGSGPEVLRLTATGWAAVGRVPPTA</sequence>
<organism evidence="1 2">
    <name type="scientific">Azospirillum griseum</name>
    <dbReference type="NCBI Taxonomy" id="2496639"/>
    <lineage>
        <taxon>Bacteria</taxon>
        <taxon>Pseudomonadati</taxon>
        <taxon>Pseudomonadota</taxon>
        <taxon>Alphaproteobacteria</taxon>
        <taxon>Rhodospirillales</taxon>
        <taxon>Azospirillaceae</taxon>
        <taxon>Azospirillum</taxon>
    </lineage>
</organism>
<gene>
    <name evidence="1" type="ORF">EJ903_11485</name>
</gene>